<feature type="region of interest" description="Disordered" evidence="1">
    <location>
        <begin position="62"/>
        <end position="83"/>
    </location>
</feature>
<proteinExistence type="predicted"/>
<accession>A0A8X6P8R6</accession>
<dbReference type="Proteomes" id="UP000887013">
    <property type="component" value="Unassembled WGS sequence"/>
</dbReference>
<sequence>MFMMIEGRDDDDHARKPSSRIVCPSHPHRIFVFFFEGRCHQIVVRDGVFSLSWGEGGECGTEFNGGGSALEGSLSPWPENEED</sequence>
<reference evidence="2" key="1">
    <citation type="submission" date="2020-08" db="EMBL/GenBank/DDBJ databases">
        <title>Multicomponent nature underlies the extraordinary mechanical properties of spider dragline silk.</title>
        <authorList>
            <person name="Kono N."/>
            <person name="Nakamura H."/>
            <person name="Mori M."/>
            <person name="Yoshida Y."/>
            <person name="Ohtoshi R."/>
            <person name="Malay A.D."/>
            <person name="Moran D.A.P."/>
            <person name="Tomita M."/>
            <person name="Numata K."/>
            <person name="Arakawa K."/>
        </authorList>
    </citation>
    <scope>NUCLEOTIDE SEQUENCE</scope>
</reference>
<dbReference type="AlphaFoldDB" id="A0A8X6P8R6"/>
<evidence type="ECO:0000256" key="1">
    <source>
        <dbReference type="SAM" id="MobiDB-lite"/>
    </source>
</evidence>
<dbReference type="EMBL" id="BMAW01018094">
    <property type="protein sequence ID" value="GFT56804.1"/>
    <property type="molecule type" value="Genomic_DNA"/>
</dbReference>
<protein>
    <submittedName>
        <fullName evidence="2">Uncharacterized protein</fullName>
    </submittedName>
</protein>
<organism evidence="2 3">
    <name type="scientific">Nephila pilipes</name>
    <name type="common">Giant wood spider</name>
    <name type="synonym">Nephila maculata</name>
    <dbReference type="NCBI Taxonomy" id="299642"/>
    <lineage>
        <taxon>Eukaryota</taxon>
        <taxon>Metazoa</taxon>
        <taxon>Ecdysozoa</taxon>
        <taxon>Arthropoda</taxon>
        <taxon>Chelicerata</taxon>
        <taxon>Arachnida</taxon>
        <taxon>Araneae</taxon>
        <taxon>Araneomorphae</taxon>
        <taxon>Entelegynae</taxon>
        <taxon>Araneoidea</taxon>
        <taxon>Nephilidae</taxon>
        <taxon>Nephila</taxon>
    </lineage>
</organism>
<keyword evidence="3" id="KW-1185">Reference proteome</keyword>
<gene>
    <name evidence="2" type="ORF">NPIL_187131</name>
</gene>
<dbReference type="OrthoDB" id="6422889at2759"/>
<evidence type="ECO:0000313" key="3">
    <source>
        <dbReference type="Proteomes" id="UP000887013"/>
    </source>
</evidence>
<comment type="caution">
    <text evidence="2">The sequence shown here is derived from an EMBL/GenBank/DDBJ whole genome shotgun (WGS) entry which is preliminary data.</text>
</comment>
<name>A0A8X6P8R6_NEPPI</name>
<evidence type="ECO:0000313" key="2">
    <source>
        <dbReference type="EMBL" id="GFT56804.1"/>
    </source>
</evidence>